<reference evidence="2 3" key="1">
    <citation type="submission" date="2020-08" db="EMBL/GenBank/DDBJ databases">
        <title>Genomic Encyclopedia of Type Strains, Phase III (KMG-III): the genomes of soil and plant-associated and newly described type strains.</title>
        <authorList>
            <person name="Whitman W."/>
        </authorList>
    </citation>
    <scope>NUCLEOTIDE SEQUENCE [LARGE SCALE GENOMIC DNA]</scope>
    <source>
        <strain evidence="2 3">CECT 3273</strain>
    </source>
</reference>
<evidence type="ECO:0000313" key="2">
    <source>
        <dbReference type="EMBL" id="MBB4898882.1"/>
    </source>
</evidence>
<keyword evidence="3" id="KW-1185">Reference proteome</keyword>
<proteinExistence type="predicted"/>
<name>A0A7W7LZG7_9ACTN</name>
<evidence type="ECO:0000313" key="3">
    <source>
        <dbReference type="Proteomes" id="UP000579523"/>
    </source>
</evidence>
<dbReference type="Proteomes" id="UP000579523">
    <property type="component" value="Unassembled WGS sequence"/>
</dbReference>
<gene>
    <name evidence="2" type="ORF">FHS37_002940</name>
</gene>
<sequence length="153" mass="17055">MPATVWFAPWKPGPAAHLADGGDVDGGVLVSVTEFTPHRPWTAVCVSAAGLALRRTWQDVDGAVGLWLWVAPDLPRPRSGSVSVWRDEKDLTGFVTRPDHLRIMRAYRRRGVTRSATWRTERFAPDAAQEAARALLTGRTPWPRPDGARRPRR</sequence>
<dbReference type="SUPFAM" id="SSF54909">
    <property type="entry name" value="Dimeric alpha+beta barrel"/>
    <property type="match status" value="1"/>
</dbReference>
<protein>
    <recommendedName>
        <fullName evidence="4">DUF3291 domain-containing protein</fullName>
    </recommendedName>
</protein>
<dbReference type="RefSeq" id="WP_184821073.1">
    <property type="nucleotide sequence ID" value="NZ_BMTK01000006.1"/>
</dbReference>
<comment type="caution">
    <text evidence="2">The sequence shown here is derived from an EMBL/GenBank/DDBJ whole genome shotgun (WGS) entry which is preliminary data.</text>
</comment>
<accession>A0A7W7LZG7</accession>
<evidence type="ECO:0008006" key="4">
    <source>
        <dbReference type="Google" id="ProtNLM"/>
    </source>
</evidence>
<feature type="region of interest" description="Disordered" evidence="1">
    <location>
        <begin position="134"/>
        <end position="153"/>
    </location>
</feature>
<organism evidence="2 3">
    <name type="scientific">Streptomyces griseomycini</name>
    <dbReference type="NCBI Taxonomy" id="66895"/>
    <lineage>
        <taxon>Bacteria</taxon>
        <taxon>Bacillati</taxon>
        <taxon>Actinomycetota</taxon>
        <taxon>Actinomycetes</taxon>
        <taxon>Kitasatosporales</taxon>
        <taxon>Streptomycetaceae</taxon>
        <taxon>Streptomyces</taxon>
    </lineage>
</organism>
<dbReference type="InterPro" id="IPR011008">
    <property type="entry name" value="Dimeric_a/b-barrel"/>
</dbReference>
<evidence type="ECO:0000256" key="1">
    <source>
        <dbReference type="SAM" id="MobiDB-lite"/>
    </source>
</evidence>
<dbReference type="EMBL" id="JACHJI010000004">
    <property type="protein sequence ID" value="MBB4898882.1"/>
    <property type="molecule type" value="Genomic_DNA"/>
</dbReference>
<dbReference type="AlphaFoldDB" id="A0A7W7LZG7"/>